<gene>
    <name evidence="1" type="ORF">CBO05P1_255</name>
</gene>
<proteinExistence type="predicted"/>
<dbReference type="HOGENOM" id="CLU_3151171_0_0_9"/>
<evidence type="ECO:0000313" key="1">
    <source>
        <dbReference type="EMBL" id="BAO04974.1"/>
    </source>
</evidence>
<dbReference type="RefSeq" id="WP_154219152.1">
    <property type="nucleotide sequence ID" value="NZ_BA000058.1"/>
</dbReference>
<protein>
    <submittedName>
        <fullName evidence="1">Uncharacterized protein</fullName>
    </submittedName>
</protein>
<name>A0A060N9M3_CLOBO</name>
<organism evidence="1">
    <name type="scientific">Clostridium botulinum B str. Osaka05</name>
    <dbReference type="NCBI Taxonomy" id="1407017"/>
    <lineage>
        <taxon>Bacteria</taxon>
        <taxon>Bacillati</taxon>
        <taxon>Bacillota</taxon>
        <taxon>Clostridia</taxon>
        <taxon>Eubacteriales</taxon>
        <taxon>Clostridiaceae</taxon>
        <taxon>Clostridium</taxon>
    </lineage>
</organism>
<reference evidence="1" key="1">
    <citation type="submission" date="2013-10" db="EMBL/GenBank/DDBJ databases">
        <title>Draft genome sequence of Clostridium botulinum type B strain Osaka05.</title>
        <authorList>
            <person name="Sakaguchi Y."/>
            <person name="Hosomi K."/>
            <person name="Uchiyama J."/>
            <person name="Ogura Y."/>
            <person name="Sakaguchi M."/>
            <person name="Kohda T."/>
            <person name="Mukamoto M."/>
            <person name="Misawa N."/>
            <person name="Matsuzaki S."/>
            <person name="Hayashi T."/>
            <person name="Kozaki S."/>
        </authorList>
    </citation>
    <scope>NUCLEOTIDE SEQUENCE</scope>
    <source>
        <strain evidence="1">Osaka05</strain>
    </source>
</reference>
<dbReference type="AlphaFoldDB" id="A0A060N9M3"/>
<dbReference type="Proteomes" id="UP000054164">
    <property type="component" value="Unassembled WGS sequence"/>
</dbReference>
<sequence length="48" mass="5942">MSKTRTFLHINENKESFTFLKIEHVDSPSYIKKYFRLLKNKFCRNKIF</sequence>
<dbReference type="EMBL" id="BA000058">
    <property type="protein sequence ID" value="BAO04974.1"/>
    <property type="molecule type" value="Genomic_DNA"/>
</dbReference>
<accession>A0A060N9M3</accession>